<dbReference type="PANTHER" id="PTHR42085:SF2">
    <property type="entry name" value="F-BOX DOMAIN-CONTAINING PROTEIN"/>
    <property type="match status" value="1"/>
</dbReference>
<dbReference type="AlphaFoldDB" id="A0A2T2NAW7"/>
<evidence type="ECO:0000256" key="1">
    <source>
        <dbReference type="SAM" id="MobiDB-lite"/>
    </source>
</evidence>
<accession>A0A2T2NAW7</accession>
<name>A0A2T2NAW7_CORCC</name>
<gene>
    <name evidence="3" type="ORF">BS50DRAFT_649627</name>
</gene>
<dbReference type="InterPro" id="IPR056632">
    <property type="entry name" value="DUF7730"/>
</dbReference>
<feature type="domain" description="DUF7730" evidence="2">
    <location>
        <begin position="112"/>
        <end position="230"/>
    </location>
</feature>
<dbReference type="PANTHER" id="PTHR42085">
    <property type="entry name" value="F-BOX DOMAIN-CONTAINING PROTEIN"/>
    <property type="match status" value="1"/>
</dbReference>
<keyword evidence="4" id="KW-1185">Reference proteome</keyword>
<feature type="compositionally biased region" description="Basic and acidic residues" evidence="1">
    <location>
        <begin position="51"/>
        <end position="61"/>
    </location>
</feature>
<proteinExistence type="predicted"/>
<feature type="region of interest" description="Disordered" evidence="1">
    <location>
        <begin position="45"/>
        <end position="66"/>
    </location>
</feature>
<dbReference type="InterPro" id="IPR038883">
    <property type="entry name" value="AN11006-like"/>
</dbReference>
<dbReference type="Pfam" id="PF24864">
    <property type="entry name" value="DUF7730"/>
    <property type="match status" value="1"/>
</dbReference>
<sequence>MSRSRRPGETACRDDCYFYDTYSSDTSEDSALYAEVNQVRRMDPMISPDSDLLRDPGRELNTDAETESDVGPAFYTDLGSGRISVKLFKERRNYVPSIPLETKAKKMDETRQFFFDLPHDIRKKIYREVLWSKKPIEMTFRPSLVYIEKYRQRDNSSRWSRHFVMTERFSRDFGTHWLALIATCRQLFHETRKEFYANNRFIVKRESDTTISIDPAPGMPFKFLRTLILKYPVAFWPEKYDMHHTWGHLVDDAKVITSRCQELQVLVFGLAQLPEDTDGFNPTWKPFISALQSDSLEEQRKSLRGLINAMTELLGKKMPSCVKFQYNNAATDVRSNLDMRRLNDIIFVHSK</sequence>
<dbReference type="EMBL" id="KZ678141">
    <property type="protein sequence ID" value="PSN62567.1"/>
    <property type="molecule type" value="Genomic_DNA"/>
</dbReference>
<evidence type="ECO:0000259" key="2">
    <source>
        <dbReference type="Pfam" id="PF24864"/>
    </source>
</evidence>
<evidence type="ECO:0000313" key="3">
    <source>
        <dbReference type="EMBL" id="PSN62567.1"/>
    </source>
</evidence>
<organism evidence="3 4">
    <name type="scientific">Corynespora cassiicola Philippines</name>
    <dbReference type="NCBI Taxonomy" id="1448308"/>
    <lineage>
        <taxon>Eukaryota</taxon>
        <taxon>Fungi</taxon>
        <taxon>Dikarya</taxon>
        <taxon>Ascomycota</taxon>
        <taxon>Pezizomycotina</taxon>
        <taxon>Dothideomycetes</taxon>
        <taxon>Pleosporomycetidae</taxon>
        <taxon>Pleosporales</taxon>
        <taxon>Corynesporascaceae</taxon>
        <taxon>Corynespora</taxon>
    </lineage>
</organism>
<dbReference type="Proteomes" id="UP000240883">
    <property type="component" value="Unassembled WGS sequence"/>
</dbReference>
<protein>
    <recommendedName>
        <fullName evidence="2">DUF7730 domain-containing protein</fullName>
    </recommendedName>
</protein>
<reference evidence="3 4" key="1">
    <citation type="journal article" date="2018" name="Front. Microbiol.">
        <title>Genome-Wide Analysis of Corynespora cassiicola Leaf Fall Disease Putative Effectors.</title>
        <authorList>
            <person name="Lopez D."/>
            <person name="Ribeiro S."/>
            <person name="Label P."/>
            <person name="Fumanal B."/>
            <person name="Venisse J.S."/>
            <person name="Kohler A."/>
            <person name="de Oliveira R.R."/>
            <person name="Labutti K."/>
            <person name="Lipzen A."/>
            <person name="Lail K."/>
            <person name="Bauer D."/>
            <person name="Ohm R.A."/>
            <person name="Barry K.W."/>
            <person name="Spatafora J."/>
            <person name="Grigoriev I.V."/>
            <person name="Martin F.M."/>
            <person name="Pujade-Renaud V."/>
        </authorList>
    </citation>
    <scope>NUCLEOTIDE SEQUENCE [LARGE SCALE GENOMIC DNA]</scope>
    <source>
        <strain evidence="3 4">Philippines</strain>
    </source>
</reference>
<dbReference type="OrthoDB" id="3691810at2759"/>
<evidence type="ECO:0000313" key="4">
    <source>
        <dbReference type="Proteomes" id="UP000240883"/>
    </source>
</evidence>